<accession>A0A4Z0NZB3</accession>
<feature type="non-terminal residue" evidence="2">
    <location>
        <position position="439"/>
    </location>
</feature>
<dbReference type="EMBL" id="SRLA01000013">
    <property type="protein sequence ID" value="TGE03104.1"/>
    <property type="molecule type" value="Genomic_DNA"/>
</dbReference>
<dbReference type="SUPFAM" id="SSF51126">
    <property type="entry name" value="Pectin lyase-like"/>
    <property type="match status" value="1"/>
</dbReference>
<name>A0A4Z0NZB3_9BACT</name>
<dbReference type="InterPro" id="IPR011050">
    <property type="entry name" value="Pectin_lyase_fold/virulence"/>
</dbReference>
<dbReference type="AlphaFoldDB" id="A0A4Z0NZB3"/>
<dbReference type="InterPro" id="IPR012334">
    <property type="entry name" value="Pectin_lyas_fold"/>
</dbReference>
<reference evidence="2 3" key="1">
    <citation type="submission" date="2019-04" db="EMBL/GenBank/DDBJ databases">
        <authorList>
            <person name="Feng G."/>
            <person name="Zhang J."/>
            <person name="Zhu H."/>
        </authorList>
    </citation>
    <scope>NUCLEOTIDE SEQUENCE [LARGE SCALE GENOMIC DNA]</scope>
    <source>
        <strain evidence="2 3">92R-1</strain>
    </source>
</reference>
<protein>
    <recommendedName>
        <fullName evidence="1">Rhamnogalacturonase A/B/Epimerase-like pectate lyase domain-containing protein</fullName>
    </recommendedName>
</protein>
<dbReference type="OrthoDB" id="8428774at2"/>
<comment type="caution">
    <text evidence="2">The sequence shown here is derived from an EMBL/GenBank/DDBJ whole genome shotgun (WGS) entry which is preliminary data.</text>
</comment>
<proteinExistence type="predicted"/>
<keyword evidence="3" id="KW-1185">Reference proteome</keyword>
<evidence type="ECO:0000313" key="3">
    <source>
        <dbReference type="Proteomes" id="UP000298337"/>
    </source>
</evidence>
<organism evidence="2 3">
    <name type="scientific">Hymenobacter fodinae</name>
    <dbReference type="NCBI Taxonomy" id="2510796"/>
    <lineage>
        <taxon>Bacteria</taxon>
        <taxon>Pseudomonadati</taxon>
        <taxon>Bacteroidota</taxon>
        <taxon>Cytophagia</taxon>
        <taxon>Cytophagales</taxon>
        <taxon>Hymenobacteraceae</taxon>
        <taxon>Hymenobacter</taxon>
    </lineage>
</organism>
<dbReference type="Proteomes" id="UP000298337">
    <property type="component" value="Unassembled WGS sequence"/>
</dbReference>
<feature type="domain" description="Rhamnogalacturonase A/B/Epimerase-like pectate lyase" evidence="1">
    <location>
        <begin position="5"/>
        <end position="68"/>
    </location>
</feature>
<evidence type="ECO:0000259" key="1">
    <source>
        <dbReference type="Pfam" id="PF12708"/>
    </source>
</evidence>
<sequence>MRLKAVGDGSANDQPALQAAIQQAAAAGGGIVYVPAGTYKLVYSSVSGLELPARVVVQGAGPTLTRLRYGYGAAYAFGYAVGFMGNAQRVGLADLSLENVNEQGRWQRNLCVYPGTLRDAFLRNVHWSYSGEALTFLQPSERVLLTGCRFISRHNPLAGLQQGPLAVESARAFTLRNCYLLHEVWQTGFNDNCSELVVEGNTFVRDAAILYSANKPTIETRTLSINFAQNVALVGNTFETINGPAPDNNDGETLLNEGGGPNRKDAYYGRVSGATASTLQDATASWGALTSQAVVVIIQGKGLGQWRRITASAGQSLTVERGWDVVPDQSSRYSITDWSARNWLVKDNVLRHNRAGLEFWSCSTLDVAVVGNRLTNNDGILLRPGQTLIQGAQVFNMVYNTQLVGNWVENVEDRTNTGAPAYIGLLPYQYGVSQSLGTA</sequence>
<evidence type="ECO:0000313" key="2">
    <source>
        <dbReference type="EMBL" id="TGE03104.1"/>
    </source>
</evidence>
<gene>
    <name evidence="2" type="ORF">EU556_25970</name>
</gene>
<dbReference type="Pfam" id="PF12708">
    <property type="entry name" value="Pect-lyase_RHGA_epim"/>
    <property type="match status" value="1"/>
</dbReference>
<dbReference type="Gene3D" id="2.160.20.10">
    <property type="entry name" value="Single-stranded right-handed beta-helix, Pectin lyase-like"/>
    <property type="match status" value="1"/>
</dbReference>
<dbReference type="InterPro" id="IPR024535">
    <property type="entry name" value="RHGA/B-epi-like_pectate_lyase"/>
</dbReference>